<reference evidence="14" key="4">
    <citation type="submission" date="2025-04" db="UniProtKB">
        <authorList>
            <consortium name="RefSeq"/>
        </authorList>
    </citation>
    <scope>IDENTIFICATION</scope>
</reference>
<dbReference type="PIRSF" id="PIRSF009404">
    <property type="entry name" value="Transcription_factor_DP"/>
    <property type="match status" value="1"/>
</dbReference>
<dbReference type="PANTHER" id="PTHR12548:SF4">
    <property type="entry name" value="TRANSCRIPTION FACTOR DP-1"/>
    <property type="match status" value="1"/>
</dbReference>
<dbReference type="Gene3D" id="1.10.10.10">
    <property type="entry name" value="Winged helix-like DNA-binding domain superfamily/Winged helix DNA-binding domain"/>
    <property type="match status" value="1"/>
</dbReference>
<evidence type="ECO:0000256" key="6">
    <source>
        <dbReference type="ARBA" id="ARBA00023242"/>
    </source>
</evidence>
<feature type="domain" description="Transcription factor DP C-terminal" evidence="10">
    <location>
        <begin position="201"/>
        <end position="345"/>
    </location>
</feature>
<dbReference type="SMART" id="SM01372">
    <property type="entry name" value="E2F_TDP"/>
    <property type="match status" value="1"/>
</dbReference>
<dbReference type="InterPro" id="IPR036388">
    <property type="entry name" value="WH-like_DNA-bd_sf"/>
</dbReference>
<protein>
    <recommendedName>
        <fullName evidence="7">Transcription factor</fullName>
    </recommendedName>
</protein>
<dbReference type="FunFam" id="1.10.10.10:FF:000047">
    <property type="entry name" value="Transcription factor"/>
    <property type="match status" value="1"/>
</dbReference>
<proteinExistence type="evidence at transcript level"/>
<dbReference type="InterPro" id="IPR036390">
    <property type="entry name" value="WH_DNA-bd_sf"/>
</dbReference>
<feature type="region of interest" description="Disordered" evidence="9">
    <location>
        <begin position="372"/>
        <end position="409"/>
    </location>
</feature>
<dbReference type="GO" id="GO:0005667">
    <property type="term" value="C:transcription regulator complex"/>
    <property type="evidence" value="ECO:0007669"/>
    <property type="project" value="InterPro"/>
</dbReference>
<keyword evidence="13" id="KW-1185">Reference proteome</keyword>
<evidence type="ECO:0000256" key="7">
    <source>
        <dbReference type="PIRNR" id="PIRNR009404"/>
    </source>
</evidence>
<evidence type="ECO:0000256" key="5">
    <source>
        <dbReference type="ARBA" id="ARBA00023163"/>
    </source>
</evidence>
<evidence type="ECO:0000256" key="8">
    <source>
        <dbReference type="RuleBase" id="RU003796"/>
    </source>
</evidence>
<dbReference type="GO" id="GO:0000977">
    <property type="term" value="F:RNA polymerase II transcription regulatory region sequence-specific DNA binding"/>
    <property type="evidence" value="ECO:0007669"/>
    <property type="project" value="TreeGrafter"/>
</dbReference>
<dbReference type="IntAct" id="Q63ZR9">
    <property type="interactions" value="1"/>
</dbReference>
<evidence type="ECO:0000259" key="10">
    <source>
        <dbReference type="SMART" id="SM01138"/>
    </source>
</evidence>
<reference evidence="12" key="2">
    <citation type="submission" date="2004-09" db="EMBL/GenBank/DDBJ databases">
        <authorList>
            <consortium name="NIH - Xenopus Gene Collection (XGC) project"/>
        </authorList>
    </citation>
    <scope>NUCLEOTIDE SEQUENCE [LARGE SCALE MRNA]</scope>
    <source>
        <tissue evidence="12">Embryo</tissue>
    </source>
</reference>
<dbReference type="DNASU" id="494744"/>
<comment type="similarity">
    <text evidence="2 7 8">Belongs to the E2F/DP family.</text>
</comment>
<evidence type="ECO:0000313" key="14">
    <source>
        <dbReference type="RefSeq" id="NP_001088050.1"/>
    </source>
</evidence>
<dbReference type="InterPro" id="IPR038168">
    <property type="entry name" value="TF_DP_C_sf"/>
</dbReference>
<dbReference type="AGR" id="Xenbase:XB-GENE-1219082"/>
<dbReference type="InterPro" id="IPR015648">
    <property type="entry name" value="Transcrpt_fac_DP"/>
</dbReference>
<dbReference type="RefSeq" id="NP_001088050.1">
    <property type="nucleotide sequence ID" value="NM_001094581.1"/>
</dbReference>
<sequence>MAKDAGLIEANGELKVFVDQNLSPGKGVVSLLTVHPSSVSSVGKQLLPKTFGQSNVNISQHVVLGTPQRQSAPNTILIGSPHTPNTHFISQNQATDSSPWSAGKRNKKGEKNGKGLRHFSMKVCEKVQKKGTTSYNEVADELVAEFSSADNHISPNESQAYDQKNIRRRVYDALNVLMAMNIISKEKKEIKWIGLPTNSAQECQNLEVERQRRLERIKQKQSQLQELILQQIAFKNLVQRNRLTEQKANRPPPPNSVIHLPFIIVNTSKKTVIDCSISNDKFEYLFNFDNTFEIHDDIEVLKRMGMACGLESGSCSAEDLKTAKSLVPKALEPYVTEMAQGSISSVYISFSSGSVSNGRRFSSSDLTGCTDGMLATSSNGSQYSSSRVETPVSYVEEEDDDDDDDLDDD</sequence>
<dbReference type="AlphaFoldDB" id="Q63ZR9"/>
<evidence type="ECO:0000256" key="4">
    <source>
        <dbReference type="ARBA" id="ARBA00023125"/>
    </source>
</evidence>
<dbReference type="KEGG" id="xla:494744"/>
<feature type="region of interest" description="Disordered" evidence="9">
    <location>
        <begin position="77"/>
        <end position="114"/>
    </location>
</feature>
<keyword evidence="3 7" id="KW-0805">Transcription regulation</keyword>
<organism evidence="12">
    <name type="scientific">Xenopus laevis</name>
    <name type="common">African clawed frog</name>
    <dbReference type="NCBI Taxonomy" id="8355"/>
    <lineage>
        <taxon>Eukaryota</taxon>
        <taxon>Metazoa</taxon>
        <taxon>Chordata</taxon>
        <taxon>Craniata</taxon>
        <taxon>Vertebrata</taxon>
        <taxon>Euteleostomi</taxon>
        <taxon>Amphibia</taxon>
        <taxon>Batrachia</taxon>
        <taxon>Anura</taxon>
        <taxon>Pipoidea</taxon>
        <taxon>Pipidae</taxon>
        <taxon>Xenopodinae</taxon>
        <taxon>Xenopus</taxon>
        <taxon>Xenopus</taxon>
    </lineage>
</organism>
<dbReference type="SUPFAM" id="SSF144074">
    <property type="entry name" value="E2F-DP heterodimerization region"/>
    <property type="match status" value="1"/>
</dbReference>
<keyword evidence="4 7" id="KW-0238">DNA-binding</keyword>
<feature type="domain" description="E2F/DP family winged-helix DNA-binding" evidence="11">
    <location>
        <begin position="111"/>
        <end position="194"/>
    </location>
</feature>
<keyword evidence="6 7" id="KW-0539">Nucleus</keyword>
<keyword evidence="5 7" id="KW-0804">Transcription</keyword>
<reference evidence="14" key="3">
    <citation type="journal article" date="2012" name="EMBO J.">
        <title>Dual functions of DP1 promote biphasic Wnt-on and Wnt-off states during anteroposterior neural patterning.</title>
        <authorList>
            <person name="Kim W.T."/>
            <person name="Kim H."/>
            <person name="Katanaev V.L."/>
            <person name="Joon Lee S."/>
            <person name="Ishitani T."/>
            <person name="Cha B."/>
            <person name="Han J.K."/>
            <person name="Jho E.H."/>
        </authorList>
    </citation>
    <scope>NUCLEOTIDE SEQUENCE</scope>
</reference>
<evidence type="ECO:0000313" key="12">
    <source>
        <dbReference type="EMBL" id="AAH82841.1"/>
    </source>
</evidence>
<dbReference type="PANTHER" id="PTHR12548">
    <property type="entry name" value="TRANSCRIPTION FACTOR DP"/>
    <property type="match status" value="1"/>
</dbReference>
<dbReference type="InterPro" id="IPR014889">
    <property type="entry name" value="Transc_factor_DP_C"/>
</dbReference>
<evidence type="ECO:0000256" key="3">
    <source>
        <dbReference type="ARBA" id="ARBA00023015"/>
    </source>
</evidence>
<accession>Q63ZR9</accession>
<feature type="compositionally biased region" description="Basic residues" evidence="9">
    <location>
        <begin position="104"/>
        <end position="114"/>
    </location>
</feature>
<dbReference type="Proteomes" id="UP000186698">
    <property type="component" value="Chromosome 2L"/>
</dbReference>
<feature type="compositionally biased region" description="Acidic residues" evidence="9">
    <location>
        <begin position="395"/>
        <end position="409"/>
    </location>
</feature>
<comment type="subcellular location">
    <subcellularLocation>
        <location evidence="1 7 8">Nucleus</location>
    </subcellularLocation>
</comment>
<dbReference type="Xenbase" id="XB-GENE-1219082">
    <property type="gene designation" value="tfdp1.L"/>
</dbReference>
<dbReference type="EMBL" id="BC082841">
    <property type="protein sequence ID" value="AAH82841.1"/>
    <property type="molecule type" value="mRNA"/>
</dbReference>
<dbReference type="FunFam" id="1.20.140.80:FF:000001">
    <property type="entry name" value="Transcription factor"/>
    <property type="match status" value="1"/>
</dbReference>
<dbReference type="CDD" id="cd14458">
    <property type="entry name" value="DP_DD"/>
    <property type="match status" value="1"/>
</dbReference>
<dbReference type="Gene3D" id="1.20.140.80">
    <property type="entry name" value="Transcription factor DP"/>
    <property type="match status" value="1"/>
</dbReference>
<dbReference type="GeneID" id="494744"/>
<dbReference type="Pfam" id="PF08781">
    <property type="entry name" value="DP"/>
    <property type="match status" value="1"/>
</dbReference>
<dbReference type="OrthoDB" id="552115at2759"/>
<dbReference type="SUPFAM" id="SSF46785">
    <property type="entry name" value="Winged helix' DNA-binding domain"/>
    <property type="match status" value="1"/>
</dbReference>
<dbReference type="Pfam" id="PF02319">
    <property type="entry name" value="WHD_E2F_TDP"/>
    <property type="match status" value="1"/>
</dbReference>
<dbReference type="Bgee" id="494744">
    <property type="expression patterns" value="Expressed in gastrula and 19 other cell types or tissues"/>
</dbReference>
<name>Q63ZR9_XENLA</name>
<dbReference type="SMART" id="SM01138">
    <property type="entry name" value="DP"/>
    <property type="match status" value="1"/>
</dbReference>
<dbReference type="GO" id="GO:0051726">
    <property type="term" value="P:regulation of cell cycle"/>
    <property type="evidence" value="ECO:0007669"/>
    <property type="project" value="InterPro"/>
</dbReference>
<feature type="compositionally biased region" description="Polar residues" evidence="9">
    <location>
        <begin position="375"/>
        <end position="388"/>
    </location>
</feature>
<dbReference type="InterPro" id="IPR037241">
    <property type="entry name" value="E2F-DP_heterodim"/>
</dbReference>
<evidence type="ECO:0000256" key="2">
    <source>
        <dbReference type="ARBA" id="ARBA00010940"/>
    </source>
</evidence>
<dbReference type="GO" id="GO:0000981">
    <property type="term" value="F:DNA-binding transcription factor activity, RNA polymerase II-specific"/>
    <property type="evidence" value="ECO:0007669"/>
    <property type="project" value="TreeGrafter"/>
</dbReference>
<dbReference type="GO" id="GO:0005634">
    <property type="term" value="C:nucleus"/>
    <property type="evidence" value="ECO:0007669"/>
    <property type="project" value="UniProtKB-SubCell"/>
</dbReference>
<dbReference type="InterPro" id="IPR003316">
    <property type="entry name" value="E2F_WHTH_DNA-bd_dom"/>
</dbReference>
<reference evidence="14" key="1">
    <citation type="journal article" date="2002" name="Dev. Dyn.">
        <title>Genetic and genomic tools for Xenopus research: The NIH Xenopus initiative.</title>
        <authorList>
            <person name="Klein S.L."/>
            <person name="Strausberg R.L."/>
            <person name="Wagner L."/>
            <person name="Pontius J."/>
            <person name="Clifton S.W."/>
            <person name="Richardson P."/>
        </authorList>
    </citation>
    <scope>NUCLEOTIDE SEQUENCE</scope>
</reference>
<dbReference type="CTD" id="494744"/>
<evidence type="ECO:0000259" key="11">
    <source>
        <dbReference type="SMART" id="SM01372"/>
    </source>
</evidence>
<evidence type="ECO:0000313" key="15">
    <source>
        <dbReference type="Xenbase" id="XB-GENE-1219082"/>
    </source>
</evidence>
<feature type="compositionally biased region" description="Polar residues" evidence="9">
    <location>
        <begin position="82"/>
        <end position="100"/>
    </location>
</feature>
<evidence type="ECO:0000313" key="13">
    <source>
        <dbReference type="Proteomes" id="UP000186698"/>
    </source>
</evidence>
<gene>
    <name evidence="14 15" type="primary">tfdp1.L</name>
    <name evidence="14" type="synonym">dp-1</name>
    <name evidence="14" type="synonym">dp1</name>
    <name evidence="14" type="synonym">drtf1</name>
    <name evidence="12" type="synonym">LOC494744</name>
    <name evidence="14" type="synonym">tfdp1</name>
    <name evidence="14" type="synonym">tfdp1-a</name>
    <name evidence="14" type="synonym">tfdp1-b</name>
    <name evidence="14" type="synonym">tfdp1a</name>
</gene>
<evidence type="ECO:0000256" key="9">
    <source>
        <dbReference type="SAM" id="MobiDB-lite"/>
    </source>
</evidence>
<evidence type="ECO:0000256" key="1">
    <source>
        <dbReference type="ARBA" id="ARBA00004123"/>
    </source>
</evidence>